<evidence type="ECO:0000259" key="2">
    <source>
        <dbReference type="SMART" id="SM00974"/>
    </source>
</evidence>
<name>A0ABX3K8A8_9GAMM</name>
<dbReference type="SMART" id="SM00974">
    <property type="entry name" value="T5orf172"/>
    <property type="match status" value="1"/>
</dbReference>
<accession>A0ABX3K8A8</accession>
<organism evidence="3 4">
    <name type="scientific">Salinivibrio sharmensis</name>
    <dbReference type="NCBI Taxonomy" id="390883"/>
    <lineage>
        <taxon>Bacteria</taxon>
        <taxon>Pseudomonadati</taxon>
        <taxon>Pseudomonadota</taxon>
        <taxon>Gammaproteobacteria</taxon>
        <taxon>Vibrionales</taxon>
        <taxon>Vibrionaceae</taxon>
        <taxon>Salinivibrio</taxon>
    </lineage>
</organism>
<comment type="caution">
    <text evidence="3">The sequence shown here is derived from an EMBL/GenBank/DDBJ whole genome shotgun (WGS) entry which is preliminary data.</text>
</comment>
<evidence type="ECO:0000313" key="3">
    <source>
        <dbReference type="EMBL" id="OOE84621.1"/>
    </source>
</evidence>
<dbReference type="RefSeq" id="WP_077773279.1">
    <property type="nucleotide sequence ID" value="NZ_MUFC01000025.1"/>
</dbReference>
<dbReference type="InterPro" id="IPR018306">
    <property type="entry name" value="Phage_T5_Orf172_DNA-bd"/>
</dbReference>
<protein>
    <recommendedName>
        <fullName evidence="2">Bacteriophage T5 Orf172 DNA-binding domain-containing protein</fullName>
    </recommendedName>
</protein>
<feature type="domain" description="Bacteriophage T5 Orf172 DNA-binding" evidence="2">
    <location>
        <begin position="328"/>
        <end position="422"/>
    </location>
</feature>
<dbReference type="EMBL" id="MUFC01000025">
    <property type="protein sequence ID" value="OOE84621.1"/>
    <property type="molecule type" value="Genomic_DNA"/>
</dbReference>
<feature type="region of interest" description="Disordered" evidence="1">
    <location>
        <begin position="94"/>
        <end position="119"/>
    </location>
</feature>
<feature type="region of interest" description="Disordered" evidence="1">
    <location>
        <begin position="17"/>
        <end position="38"/>
    </location>
</feature>
<dbReference type="Pfam" id="PF13455">
    <property type="entry name" value="MUG113"/>
    <property type="match status" value="1"/>
</dbReference>
<proteinExistence type="predicted"/>
<evidence type="ECO:0000256" key="1">
    <source>
        <dbReference type="SAM" id="MobiDB-lite"/>
    </source>
</evidence>
<gene>
    <name evidence="3" type="ORF">BZG74_14795</name>
</gene>
<dbReference type="Proteomes" id="UP000188627">
    <property type="component" value="Unassembled WGS sequence"/>
</dbReference>
<keyword evidence="4" id="KW-1185">Reference proteome</keyword>
<evidence type="ECO:0000313" key="4">
    <source>
        <dbReference type="Proteomes" id="UP000188627"/>
    </source>
</evidence>
<sequence length="453" mass="51573">MSSERLTLDELLQDLPEGLLEEENIQKSPRSKRTSGNEFFDRINEFVDTHGREPEPSAAPGTEERILGLNLKGVRRDPDLVSQLHDADRHYLLPVDETGNTKPDNNTSHRPDVLESSPSIGAELKCEIDDIDDKGGQIDEFSSLDEVLADEDLLGFLNMPSEADDVFEMKHIDGYQQSRKNPDEIADRELCHDFDFFAPLFHRMRGRIAEGIASIEPFQQRGQIEVGDYFFLRGQMCLVDSITAEEERESGPTAYRVRVIFDNGTEMTPYKHSLGRALTGYKSRGYEPGQRIVDPDIVADRFNGLTHRDQSQGIIYVLRSKRTDKLIREQRDLYKVGLTARSLEDRLQGAEGQKTYLEGPIEVVAEWEIYGANLQRVERLLHAFLAPRRSDFTLVDVNGRTYHPREWFNVPFLTIKRVAEAIINDTLMNYRLNPMNGELVAKGTSQSVDDGEI</sequence>
<reference evidence="4" key="1">
    <citation type="submission" date="2017-01" db="EMBL/GenBank/DDBJ databases">
        <title>Draft genome of the species Salinivibrio sharmensis.</title>
        <authorList>
            <person name="Lopez-Hermoso C."/>
            <person name="De La Haba R."/>
            <person name="Sanchez-Porro C."/>
            <person name="Ventosa A."/>
        </authorList>
    </citation>
    <scope>NUCLEOTIDE SEQUENCE [LARGE SCALE GENOMIC DNA]</scope>
    <source>
        <strain evidence="4">CBH463</strain>
    </source>
</reference>